<dbReference type="InterPro" id="IPR021858">
    <property type="entry name" value="Fun_TF"/>
</dbReference>
<organism evidence="2 3">
    <name type="scientific">Aspergillus mulundensis</name>
    <dbReference type="NCBI Taxonomy" id="1810919"/>
    <lineage>
        <taxon>Eukaryota</taxon>
        <taxon>Fungi</taxon>
        <taxon>Dikarya</taxon>
        <taxon>Ascomycota</taxon>
        <taxon>Pezizomycotina</taxon>
        <taxon>Eurotiomycetes</taxon>
        <taxon>Eurotiomycetidae</taxon>
        <taxon>Eurotiales</taxon>
        <taxon>Aspergillaceae</taxon>
        <taxon>Aspergillus</taxon>
        <taxon>Aspergillus subgen. Nidulantes</taxon>
    </lineage>
</organism>
<dbReference type="STRING" id="1810919.A0A3D8RXX1"/>
<accession>A0A3D8RXX1</accession>
<proteinExistence type="predicted"/>
<dbReference type="Pfam" id="PF11951">
    <property type="entry name" value="Fungal_trans_2"/>
    <property type="match status" value="1"/>
</dbReference>
<dbReference type="OrthoDB" id="5380854at2759"/>
<dbReference type="RefSeq" id="XP_026603609.1">
    <property type="nucleotide sequence ID" value="XM_026747777.1"/>
</dbReference>
<evidence type="ECO:0000313" key="3">
    <source>
        <dbReference type="Proteomes" id="UP000256690"/>
    </source>
</evidence>
<comment type="caution">
    <text evidence="2">The sequence shown here is derived from an EMBL/GenBank/DDBJ whole genome shotgun (WGS) entry which is preliminary data.</text>
</comment>
<keyword evidence="3" id="KW-1185">Reference proteome</keyword>
<feature type="compositionally biased region" description="Basic and acidic residues" evidence="1">
    <location>
        <begin position="292"/>
        <end position="302"/>
    </location>
</feature>
<evidence type="ECO:0000256" key="1">
    <source>
        <dbReference type="SAM" id="MobiDB-lite"/>
    </source>
</evidence>
<dbReference type="PANTHER" id="PTHR38791:SF11">
    <property type="entry name" value="ZN(II)2CYS6 TRANSCRIPTION FACTOR (EUROFUNG)"/>
    <property type="match status" value="1"/>
</dbReference>
<dbReference type="PANTHER" id="PTHR38791">
    <property type="entry name" value="ZN(II)2CYS6 TRANSCRIPTION FACTOR (EUROFUNG)-RELATED-RELATED"/>
    <property type="match status" value="1"/>
</dbReference>
<reference evidence="2 3" key="1">
    <citation type="journal article" date="2018" name="IMA Fungus">
        <title>IMA Genome-F 9: Draft genome sequence of Annulohypoxylon stygium, Aspergillus mulundensis, Berkeleyomyces basicola (syn. Thielaviopsis basicola), Ceratocystis smalleyi, two Cercospora beticola strains, Coleophoma cylindrospora, Fusarium fracticaudum, Phialophora cf. hyalina, and Morchella septimelata.</title>
        <authorList>
            <person name="Wingfield B.D."/>
            <person name="Bills G.F."/>
            <person name="Dong Y."/>
            <person name="Huang W."/>
            <person name="Nel W.J."/>
            <person name="Swalarsk-Parry B.S."/>
            <person name="Vaghefi N."/>
            <person name="Wilken P.M."/>
            <person name="An Z."/>
            <person name="de Beer Z.W."/>
            <person name="De Vos L."/>
            <person name="Chen L."/>
            <person name="Duong T.A."/>
            <person name="Gao Y."/>
            <person name="Hammerbacher A."/>
            <person name="Kikkert J.R."/>
            <person name="Li Y."/>
            <person name="Li H."/>
            <person name="Li K."/>
            <person name="Li Q."/>
            <person name="Liu X."/>
            <person name="Ma X."/>
            <person name="Naidoo K."/>
            <person name="Pethybridge S.J."/>
            <person name="Sun J."/>
            <person name="Steenkamp E.T."/>
            <person name="van der Nest M.A."/>
            <person name="van Wyk S."/>
            <person name="Wingfield M.J."/>
            <person name="Xiong C."/>
            <person name="Yue Q."/>
            <person name="Zhang X."/>
        </authorList>
    </citation>
    <scope>NUCLEOTIDE SEQUENCE [LARGE SCALE GENOMIC DNA]</scope>
    <source>
        <strain evidence="2 3">DSM 5745</strain>
    </source>
</reference>
<evidence type="ECO:0008006" key="4">
    <source>
        <dbReference type="Google" id="ProtNLM"/>
    </source>
</evidence>
<feature type="region of interest" description="Disordered" evidence="1">
    <location>
        <begin position="276"/>
        <end position="302"/>
    </location>
</feature>
<dbReference type="GeneID" id="38116131"/>
<name>A0A3D8RXX1_9EURO</name>
<dbReference type="Proteomes" id="UP000256690">
    <property type="component" value="Unassembled WGS sequence"/>
</dbReference>
<dbReference type="AlphaFoldDB" id="A0A3D8RXX1"/>
<dbReference type="InterPro" id="IPR053175">
    <property type="entry name" value="DHMBA_Reg_Transcription_Factor"/>
</dbReference>
<feature type="region of interest" description="Disordered" evidence="1">
    <location>
        <begin position="1"/>
        <end position="21"/>
    </location>
</feature>
<dbReference type="EMBL" id="PVWQ01000006">
    <property type="protein sequence ID" value="RDW78909.1"/>
    <property type="molecule type" value="Genomic_DNA"/>
</dbReference>
<evidence type="ECO:0000313" key="2">
    <source>
        <dbReference type="EMBL" id="RDW78909.1"/>
    </source>
</evidence>
<protein>
    <recommendedName>
        <fullName evidence="4">Transcription factor domain-containing protein</fullName>
    </recommendedName>
</protein>
<gene>
    <name evidence="2" type="ORF">DSM5745_05761</name>
</gene>
<sequence>MMGKTFPAPAGASDAGKIRESGVSSGSAGSILQVPSDVFVCDQPLVSIPGPLLDPLYQSLDETSRRYLFHFATSVCSDLVIAANDLNPFHRLVPLCRDYPILRHAIDAAGALHVSCLHRRAINPESEHLFQVQRLPSPRQTDASSRALVDALSAKHKALVLLRQALEDIHHVDLDLITTVVHLFIIFELMSPGGDEWRAHVQGALRLISYLQTLEPRDASPAALIRDTITSDCLTWYILGSTLTNTRTLSNPFLFPGDITASLIRAETTSYISLPTPASCRTSSPGRCTPAPKDRHQTPRPS</sequence>